<sequence>MYVSSLTRFPIHCFLSPPYTFSLSSLSSTERHRSSSVSDRHLEDPAARRSSDPPPVQLSHVDDARTSAAASSASRSRS</sequence>
<keyword evidence="4" id="KW-1185">Reference proteome</keyword>
<dbReference type="AlphaFoldDB" id="A0AAX6EQA8"/>
<accession>A0AAX6EQA8</accession>
<dbReference type="EMBL" id="JANAVB010034951">
    <property type="protein sequence ID" value="KAJ6806128.1"/>
    <property type="molecule type" value="Genomic_DNA"/>
</dbReference>
<reference evidence="2" key="1">
    <citation type="journal article" date="2023" name="GigaByte">
        <title>Genome assembly of the bearded iris, Iris pallida Lam.</title>
        <authorList>
            <person name="Bruccoleri R.E."/>
            <person name="Oakeley E.J."/>
            <person name="Faust A.M.E."/>
            <person name="Altorfer M."/>
            <person name="Dessus-Babus S."/>
            <person name="Burckhardt D."/>
            <person name="Oertli M."/>
            <person name="Naumann U."/>
            <person name="Petersen F."/>
            <person name="Wong J."/>
        </authorList>
    </citation>
    <scope>NUCLEOTIDE SEQUENCE</scope>
    <source>
        <strain evidence="2">GSM-AAB239-AS_SAM_17_03QT</strain>
    </source>
</reference>
<dbReference type="Proteomes" id="UP001140949">
    <property type="component" value="Unassembled WGS sequence"/>
</dbReference>
<evidence type="ECO:0000313" key="3">
    <source>
        <dbReference type="EMBL" id="KAJ6834315.1"/>
    </source>
</evidence>
<feature type="compositionally biased region" description="Basic and acidic residues" evidence="1">
    <location>
        <begin position="29"/>
        <end position="51"/>
    </location>
</feature>
<feature type="region of interest" description="Disordered" evidence="1">
    <location>
        <begin position="26"/>
        <end position="78"/>
    </location>
</feature>
<comment type="caution">
    <text evidence="2">The sequence shown here is derived from an EMBL/GenBank/DDBJ whole genome shotgun (WGS) entry which is preliminary data.</text>
</comment>
<name>A0AAX6EQA8_IRIPA</name>
<proteinExistence type="predicted"/>
<protein>
    <submittedName>
        <fullName evidence="2">Extensin-like</fullName>
    </submittedName>
</protein>
<gene>
    <name evidence="2" type="ORF">M6B38_176745</name>
    <name evidence="3" type="ORF">M6B38_335345</name>
</gene>
<dbReference type="EMBL" id="JANAVB010014596">
    <property type="protein sequence ID" value="KAJ6834315.1"/>
    <property type="molecule type" value="Genomic_DNA"/>
</dbReference>
<evidence type="ECO:0000313" key="4">
    <source>
        <dbReference type="Proteomes" id="UP001140949"/>
    </source>
</evidence>
<reference evidence="2" key="2">
    <citation type="submission" date="2023-04" db="EMBL/GenBank/DDBJ databases">
        <authorList>
            <person name="Bruccoleri R.E."/>
            <person name="Oakeley E.J."/>
            <person name="Faust A.-M."/>
            <person name="Dessus-Babus S."/>
            <person name="Altorfer M."/>
            <person name="Burckhardt D."/>
            <person name="Oertli M."/>
            <person name="Naumann U."/>
            <person name="Petersen F."/>
            <person name="Wong J."/>
        </authorList>
    </citation>
    <scope>NUCLEOTIDE SEQUENCE</scope>
    <source>
        <strain evidence="2">GSM-AAB239-AS_SAM_17_03QT</strain>
        <tissue evidence="2">Leaf</tissue>
    </source>
</reference>
<evidence type="ECO:0000256" key="1">
    <source>
        <dbReference type="SAM" id="MobiDB-lite"/>
    </source>
</evidence>
<organism evidence="2 4">
    <name type="scientific">Iris pallida</name>
    <name type="common">Sweet iris</name>
    <dbReference type="NCBI Taxonomy" id="29817"/>
    <lineage>
        <taxon>Eukaryota</taxon>
        <taxon>Viridiplantae</taxon>
        <taxon>Streptophyta</taxon>
        <taxon>Embryophyta</taxon>
        <taxon>Tracheophyta</taxon>
        <taxon>Spermatophyta</taxon>
        <taxon>Magnoliopsida</taxon>
        <taxon>Liliopsida</taxon>
        <taxon>Asparagales</taxon>
        <taxon>Iridaceae</taxon>
        <taxon>Iridoideae</taxon>
        <taxon>Irideae</taxon>
        <taxon>Iris</taxon>
    </lineage>
</organism>
<feature type="compositionally biased region" description="Low complexity" evidence="1">
    <location>
        <begin position="66"/>
        <end position="78"/>
    </location>
</feature>
<evidence type="ECO:0000313" key="2">
    <source>
        <dbReference type="EMBL" id="KAJ6806128.1"/>
    </source>
</evidence>